<dbReference type="Proteomes" id="UP000076738">
    <property type="component" value="Unassembled WGS sequence"/>
</dbReference>
<keyword evidence="1" id="KW-0472">Membrane</keyword>
<feature type="transmembrane region" description="Helical" evidence="1">
    <location>
        <begin position="16"/>
        <end position="33"/>
    </location>
</feature>
<feature type="transmembrane region" description="Helical" evidence="1">
    <location>
        <begin position="271"/>
        <end position="290"/>
    </location>
</feature>
<protein>
    <submittedName>
        <fullName evidence="2">Uncharacterized protein</fullName>
    </submittedName>
</protein>
<dbReference type="AlphaFoldDB" id="A0A167GHT9"/>
<sequence>MAASDPSLSSLLDCPTMLDVMNCKLSFVFGVWVRTTNQSSTMLSLLTRLLTHQLPPVLSLVSFILALLALLAPVPTLHTSVSLLSITPSPLSFSKRDSAAFEELSRFNIRTLRETHIELARDTTVDGPSVFMGLLGSCSRTTNEVDVACTNSTFSPTYDLTALPPNAPTLALNGPTSSTPEFILTSIILLFFFSLHHALSSLIPEGAKIHVPLTRMARAMAWLGVIGWLVGMVAVIVLRSWYGNAQSSFNNSIIGLGSSAPQLTATVGNGFTMLWISYAFAAPALLIALVKLNHAGLVKQV</sequence>
<organism evidence="2 3">
    <name type="scientific">Calocera viscosa (strain TUFC12733)</name>
    <dbReference type="NCBI Taxonomy" id="1330018"/>
    <lineage>
        <taxon>Eukaryota</taxon>
        <taxon>Fungi</taxon>
        <taxon>Dikarya</taxon>
        <taxon>Basidiomycota</taxon>
        <taxon>Agaricomycotina</taxon>
        <taxon>Dacrymycetes</taxon>
        <taxon>Dacrymycetales</taxon>
        <taxon>Dacrymycetaceae</taxon>
        <taxon>Calocera</taxon>
    </lineage>
</organism>
<keyword evidence="1" id="KW-0812">Transmembrane</keyword>
<feature type="transmembrane region" description="Helical" evidence="1">
    <location>
        <begin position="220"/>
        <end position="242"/>
    </location>
</feature>
<keyword evidence="1" id="KW-1133">Transmembrane helix</keyword>
<keyword evidence="3" id="KW-1185">Reference proteome</keyword>
<name>A0A167GHT9_CALVF</name>
<accession>A0A167GHT9</accession>
<evidence type="ECO:0000256" key="1">
    <source>
        <dbReference type="SAM" id="Phobius"/>
    </source>
</evidence>
<evidence type="ECO:0000313" key="2">
    <source>
        <dbReference type="EMBL" id="KZO90571.1"/>
    </source>
</evidence>
<dbReference type="OrthoDB" id="2575000at2759"/>
<feature type="transmembrane region" description="Helical" evidence="1">
    <location>
        <begin position="182"/>
        <end position="199"/>
    </location>
</feature>
<dbReference type="EMBL" id="KV417338">
    <property type="protein sequence ID" value="KZO90571.1"/>
    <property type="molecule type" value="Genomic_DNA"/>
</dbReference>
<gene>
    <name evidence="2" type="ORF">CALVIDRAFT_389823</name>
</gene>
<feature type="transmembrane region" description="Helical" evidence="1">
    <location>
        <begin position="54"/>
        <end position="74"/>
    </location>
</feature>
<reference evidence="2 3" key="1">
    <citation type="journal article" date="2016" name="Mol. Biol. Evol.">
        <title>Comparative Genomics of Early-Diverging Mushroom-Forming Fungi Provides Insights into the Origins of Lignocellulose Decay Capabilities.</title>
        <authorList>
            <person name="Nagy L.G."/>
            <person name="Riley R."/>
            <person name="Tritt A."/>
            <person name="Adam C."/>
            <person name="Daum C."/>
            <person name="Floudas D."/>
            <person name="Sun H."/>
            <person name="Yadav J.S."/>
            <person name="Pangilinan J."/>
            <person name="Larsson K.H."/>
            <person name="Matsuura K."/>
            <person name="Barry K."/>
            <person name="Labutti K."/>
            <person name="Kuo R."/>
            <person name="Ohm R.A."/>
            <person name="Bhattacharya S.S."/>
            <person name="Shirouzu T."/>
            <person name="Yoshinaga Y."/>
            <person name="Martin F.M."/>
            <person name="Grigoriev I.V."/>
            <person name="Hibbett D.S."/>
        </authorList>
    </citation>
    <scope>NUCLEOTIDE SEQUENCE [LARGE SCALE GENOMIC DNA]</scope>
    <source>
        <strain evidence="2 3">TUFC12733</strain>
    </source>
</reference>
<proteinExistence type="predicted"/>
<evidence type="ECO:0000313" key="3">
    <source>
        <dbReference type="Proteomes" id="UP000076738"/>
    </source>
</evidence>